<dbReference type="InterPro" id="IPR000515">
    <property type="entry name" value="MetI-like"/>
</dbReference>
<keyword evidence="2 7" id="KW-0813">Transport</keyword>
<dbReference type="SUPFAM" id="SSF161098">
    <property type="entry name" value="MetI-like"/>
    <property type="match status" value="1"/>
</dbReference>
<evidence type="ECO:0000313" key="9">
    <source>
        <dbReference type="EMBL" id="HDX31693.1"/>
    </source>
</evidence>
<feature type="transmembrane region" description="Helical" evidence="7">
    <location>
        <begin position="179"/>
        <end position="204"/>
    </location>
</feature>
<protein>
    <submittedName>
        <fullName evidence="9">Carbohydrate ABC transporter permease</fullName>
    </submittedName>
</protein>
<feature type="transmembrane region" description="Helical" evidence="7">
    <location>
        <begin position="135"/>
        <end position="158"/>
    </location>
</feature>
<evidence type="ECO:0000256" key="2">
    <source>
        <dbReference type="ARBA" id="ARBA00022448"/>
    </source>
</evidence>
<dbReference type="PANTHER" id="PTHR32243:SF18">
    <property type="entry name" value="INNER MEMBRANE ABC TRANSPORTER PERMEASE PROTEIN YCJP"/>
    <property type="match status" value="1"/>
</dbReference>
<evidence type="ECO:0000256" key="3">
    <source>
        <dbReference type="ARBA" id="ARBA00022475"/>
    </source>
</evidence>
<feature type="transmembrane region" description="Helical" evidence="7">
    <location>
        <begin position="239"/>
        <end position="257"/>
    </location>
</feature>
<reference evidence="9" key="1">
    <citation type="journal article" date="2020" name="mSystems">
        <title>Genome- and Community-Level Interaction Insights into Carbon Utilization and Element Cycling Functions of Hydrothermarchaeota in Hydrothermal Sediment.</title>
        <authorList>
            <person name="Zhou Z."/>
            <person name="Liu Y."/>
            <person name="Xu W."/>
            <person name="Pan J."/>
            <person name="Luo Z.H."/>
            <person name="Li M."/>
        </authorList>
    </citation>
    <scope>NUCLEOTIDE SEQUENCE [LARGE SCALE GENOMIC DNA]</scope>
    <source>
        <strain evidence="9">SpSt-289</strain>
    </source>
</reference>
<evidence type="ECO:0000256" key="7">
    <source>
        <dbReference type="RuleBase" id="RU363032"/>
    </source>
</evidence>
<keyword evidence="4 7" id="KW-0812">Transmembrane</keyword>
<dbReference type="EMBL" id="DSMG01000095">
    <property type="protein sequence ID" value="HDX31693.1"/>
    <property type="molecule type" value="Genomic_DNA"/>
</dbReference>
<organism evidence="9">
    <name type="scientific">Caldilinea aerophila</name>
    <dbReference type="NCBI Taxonomy" id="133453"/>
    <lineage>
        <taxon>Bacteria</taxon>
        <taxon>Bacillati</taxon>
        <taxon>Chloroflexota</taxon>
        <taxon>Caldilineae</taxon>
        <taxon>Caldilineales</taxon>
        <taxon>Caldilineaceae</taxon>
        <taxon>Caldilinea</taxon>
    </lineage>
</organism>
<comment type="subcellular location">
    <subcellularLocation>
        <location evidence="1 7">Cell membrane</location>
        <topology evidence="1 7">Multi-pass membrane protein</topology>
    </subcellularLocation>
</comment>
<evidence type="ECO:0000256" key="5">
    <source>
        <dbReference type="ARBA" id="ARBA00022989"/>
    </source>
</evidence>
<dbReference type="Pfam" id="PF00528">
    <property type="entry name" value="BPD_transp_1"/>
    <property type="match status" value="1"/>
</dbReference>
<comment type="similarity">
    <text evidence="7">Belongs to the binding-protein-dependent transport system permease family.</text>
</comment>
<dbReference type="AlphaFoldDB" id="A0A7C1FL12"/>
<name>A0A7C1FL12_9CHLR</name>
<evidence type="ECO:0000256" key="4">
    <source>
        <dbReference type="ARBA" id="ARBA00022692"/>
    </source>
</evidence>
<dbReference type="PANTHER" id="PTHR32243">
    <property type="entry name" value="MALTOSE TRANSPORT SYSTEM PERMEASE-RELATED"/>
    <property type="match status" value="1"/>
</dbReference>
<dbReference type="CDD" id="cd06261">
    <property type="entry name" value="TM_PBP2"/>
    <property type="match status" value="1"/>
</dbReference>
<proteinExistence type="inferred from homology"/>
<dbReference type="GO" id="GO:0005886">
    <property type="term" value="C:plasma membrane"/>
    <property type="evidence" value="ECO:0007669"/>
    <property type="project" value="UniProtKB-SubCell"/>
</dbReference>
<sequence length="272" mass="29715">MRLRRYVGDAAALLVLCAALVAIFFPYVFILIASLKDVAAINRPLEWNFTPTLANWAAVVRSDIPRQAWNSLLVGAWTAAISLATGAPAAYAFSRFRVGGDAARFVVLSAQMLPPAVLIVPLFLLMYTIRLLNTPWAVIAAHLTFILPFVVWFLIGFFDDIPRELEEQAMVDGCTPWQAFYRVLLPVARPGLGAAALFAFILSWNDLFYALLLSGGDSRTLPVGVAGYWTFRGVELGQMSAAILLSITPMVGLSFLVQRYLVRGFGGGVIKG</sequence>
<feature type="domain" description="ABC transmembrane type-1" evidence="8">
    <location>
        <begin position="68"/>
        <end position="257"/>
    </location>
</feature>
<gene>
    <name evidence="9" type="ORF">ENQ20_09400</name>
</gene>
<evidence type="ECO:0000256" key="1">
    <source>
        <dbReference type="ARBA" id="ARBA00004651"/>
    </source>
</evidence>
<dbReference type="Gene3D" id="1.10.3720.10">
    <property type="entry name" value="MetI-like"/>
    <property type="match status" value="1"/>
</dbReference>
<evidence type="ECO:0000256" key="6">
    <source>
        <dbReference type="ARBA" id="ARBA00023136"/>
    </source>
</evidence>
<feature type="transmembrane region" description="Helical" evidence="7">
    <location>
        <begin position="12"/>
        <end position="35"/>
    </location>
</feature>
<keyword evidence="3" id="KW-1003">Cell membrane</keyword>
<evidence type="ECO:0000259" key="8">
    <source>
        <dbReference type="PROSITE" id="PS50928"/>
    </source>
</evidence>
<dbReference type="InterPro" id="IPR035906">
    <property type="entry name" value="MetI-like_sf"/>
</dbReference>
<dbReference type="InterPro" id="IPR050901">
    <property type="entry name" value="BP-dep_ABC_trans_perm"/>
</dbReference>
<dbReference type="GO" id="GO:0055085">
    <property type="term" value="P:transmembrane transport"/>
    <property type="evidence" value="ECO:0007669"/>
    <property type="project" value="InterPro"/>
</dbReference>
<feature type="transmembrane region" description="Helical" evidence="7">
    <location>
        <begin position="105"/>
        <end position="129"/>
    </location>
</feature>
<keyword evidence="6 7" id="KW-0472">Membrane</keyword>
<feature type="transmembrane region" description="Helical" evidence="7">
    <location>
        <begin position="72"/>
        <end position="93"/>
    </location>
</feature>
<dbReference type="PROSITE" id="PS50928">
    <property type="entry name" value="ABC_TM1"/>
    <property type="match status" value="1"/>
</dbReference>
<keyword evidence="5 7" id="KW-1133">Transmembrane helix</keyword>
<accession>A0A7C1FL12</accession>
<comment type="caution">
    <text evidence="9">The sequence shown here is derived from an EMBL/GenBank/DDBJ whole genome shotgun (WGS) entry which is preliminary data.</text>
</comment>